<comment type="caution">
    <text evidence="2">The sequence shown here is derived from an EMBL/GenBank/DDBJ whole genome shotgun (WGS) entry which is preliminary data.</text>
</comment>
<dbReference type="SUPFAM" id="SSF63829">
    <property type="entry name" value="Calcium-dependent phosphotriesterase"/>
    <property type="match status" value="1"/>
</dbReference>
<organism evidence="2 3">
    <name type="scientific">Nonomuraea insulae</name>
    <dbReference type="NCBI Taxonomy" id="1616787"/>
    <lineage>
        <taxon>Bacteria</taxon>
        <taxon>Bacillati</taxon>
        <taxon>Actinomycetota</taxon>
        <taxon>Actinomycetes</taxon>
        <taxon>Streptosporangiales</taxon>
        <taxon>Streptosporangiaceae</taxon>
        <taxon>Nonomuraea</taxon>
    </lineage>
</organism>
<name>A0ABW1D9V6_9ACTN</name>
<gene>
    <name evidence="2" type="ORF">ACFPZ3_63010</name>
</gene>
<reference evidence="3" key="1">
    <citation type="journal article" date="2019" name="Int. J. Syst. Evol. Microbiol.">
        <title>The Global Catalogue of Microorganisms (GCM) 10K type strain sequencing project: providing services to taxonomists for standard genome sequencing and annotation.</title>
        <authorList>
            <consortium name="The Broad Institute Genomics Platform"/>
            <consortium name="The Broad Institute Genome Sequencing Center for Infectious Disease"/>
            <person name="Wu L."/>
            <person name="Ma J."/>
        </authorList>
    </citation>
    <scope>NUCLEOTIDE SEQUENCE [LARGE SCALE GENOMIC DNA]</scope>
    <source>
        <strain evidence="3">CCUG 53903</strain>
    </source>
</reference>
<proteinExistence type="predicted"/>
<dbReference type="EMBL" id="JBHSPA010000113">
    <property type="protein sequence ID" value="MFC5834587.1"/>
    <property type="molecule type" value="Genomic_DNA"/>
</dbReference>
<accession>A0ABW1D9V6</accession>
<dbReference type="InterPro" id="IPR048031">
    <property type="entry name" value="ScyD/ScyE-like"/>
</dbReference>
<dbReference type="Gene3D" id="2.120.10.30">
    <property type="entry name" value="TolB, C-terminal domain"/>
    <property type="match status" value="1"/>
</dbReference>
<keyword evidence="1" id="KW-0732">Signal</keyword>
<dbReference type="RefSeq" id="WP_379524001.1">
    <property type="nucleotide sequence ID" value="NZ_JBHSPA010000113.1"/>
</dbReference>
<dbReference type="Proteomes" id="UP001596058">
    <property type="component" value="Unassembled WGS sequence"/>
</dbReference>
<evidence type="ECO:0000313" key="3">
    <source>
        <dbReference type="Proteomes" id="UP001596058"/>
    </source>
</evidence>
<sequence length="383" mass="39401">MNGTRRGVLALALSTLVLPAQAAAADPGLRPGGTIEVVAQGLDAPRGLIYDAKARRVLVAEAGEGGPSQPNGGACAQTAMGALWCYGPTGAVFQYSERGGSGRRIVNGLPSITIYDDTGTQRQGVLGLHDLSLTPGGLRAVFGLAGELPFRDQLGPGAAALGRLARISGPLAPEADLAAYEEEHDPDPVSDESNPYGLDTGPYGTVAVDASGNDLLLIKPNGGIKVLAVFPARAPAADPGGSVDSVPTTVVRGPDGAFYVGELSGFPYYKGEAKVWRLVPGRTPTVHAGGFTNIADLTFDERGRLVVLEMAKEGMFDGNPGHNGDTVTGRLVRVEANGSRTDLATTGLENPGGVAYAGNGVYYVTNRSNGAGDTGQLLRIKVR</sequence>
<protein>
    <submittedName>
        <fullName evidence="2">ScyD/ScyE family protein</fullName>
    </submittedName>
</protein>
<keyword evidence="3" id="KW-1185">Reference proteome</keyword>
<feature type="signal peptide" evidence="1">
    <location>
        <begin position="1"/>
        <end position="22"/>
    </location>
</feature>
<dbReference type="InterPro" id="IPR011042">
    <property type="entry name" value="6-blade_b-propeller_TolB-like"/>
</dbReference>
<dbReference type="NCBIfam" id="NF033206">
    <property type="entry name" value="ScyE_fam"/>
    <property type="match status" value="1"/>
</dbReference>
<feature type="chain" id="PRO_5046832295" evidence="1">
    <location>
        <begin position="23"/>
        <end position="383"/>
    </location>
</feature>
<evidence type="ECO:0000313" key="2">
    <source>
        <dbReference type="EMBL" id="MFC5834587.1"/>
    </source>
</evidence>
<evidence type="ECO:0000256" key="1">
    <source>
        <dbReference type="SAM" id="SignalP"/>
    </source>
</evidence>